<organism evidence="2">
    <name type="scientific">Sonchus yellow net virus</name>
    <name type="common">SYNV</name>
    <dbReference type="NCBI Taxonomy" id="11307"/>
    <lineage>
        <taxon>Viruses</taxon>
        <taxon>Riboviria</taxon>
        <taxon>Orthornavirae</taxon>
        <taxon>Negarnaviricota</taxon>
        <taxon>Haploviricotina</taxon>
        <taxon>Monjiviricetes</taxon>
        <taxon>Mononegavirales</taxon>
        <taxon>Rhabdoviridae</taxon>
        <taxon>Betarhabdovirinae</taxon>
        <taxon>Betanucleorhabdovirus</taxon>
        <taxon>Betanucleorhabdovirus retesonchi</taxon>
    </lineage>
</organism>
<organismHost>
    <name type="scientific">Bidens pilosa</name>
    <name type="common">Hairy beggarticks</name>
    <name type="synonym">Cobbler's pegs</name>
    <dbReference type="NCBI Taxonomy" id="42337"/>
</organismHost>
<name>R9ZX38_SYNV</name>
<reference evidence="2" key="1">
    <citation type="submission" date="2013-06" db="EMBL/GenBank/DDBJ databases">
        <title>The prokaryotic expression of p protein of SYNV.</title>
        <authorList>
            <person name="Deng J."/>
            <person name="Shi M.L."/>
        </authorList>
    </citation>
    <scope>NUCLEOTIDE SEQUENCE</scope>
</reference>
<evidence type="ECO:0000256" key="1">
    <source>
        <dbReference type="SAM" id="MobiDB-lite"/>
    </source>
</evidence>
<evidence type="ECO:0000313" key="2">
    <source>
        <dbReference type="EMBL" id="AGO46418.1"/>
    </source>
</evidence>
<dbReference type="EMBL" id="KF264454">
    <property type="protein sequence ID" value="AGO46418.1"/>
    <property type="molecule type" value="Viral_cRNA"/>
</dbReference>
<organismHost>
    <name type="scientific">Aphis</name>
    <dbReference type="NCBI Taxonomy" id="80764"/>
</organismHost>
<organismHost>
    <name type="scientific">Sonchus oleraceus</name>
    <name type="common">Common sowthistle</name>
    <dbReference type="NCBI Taxonomy" id="50207"/>
</organismHost>
<accession>R9ZX38</accession>
<feature type="region of interest" description="Disordered" evidence="1">
    <location>
        <begin position="147"/>
        <end position="185"/>
    </location>
</feature>
<protein>
    <submittedName>
        <fullName evidence="2">P protein</fullName>
    </submittedName>
</protein>
<organismHost>
    <name type="scientific">Lactuca sativa</name>
    <name type="common">Garden lettuce</name>
    <dbReference type="NCBI Taxonomy" id="4236"/>
</organismHost>
<sequence>MEIDPNYVNPKYSSLKSTVMNSEVLTSKYKSAIHHAGDGELEDDILAVMEELHSMLQEKGLACHTENLEVFSSTILHLKTTGQENRAGDLIAAILSFGCSISAQAIVPSTLLKTMSEMLDSFATRNHELKLITKDLQEVVPRQVLKTKKKSKAKSAEGPSASTEDIKDSDTKGNQDIGDNGDLNSSINQRNREICYKHYTTDEFEALSLEKRQEIMKYYIQYILGAWGYNATDPTKTAMLYDLIDKHTVITVMRQSKEGTLTSDDILMAIDEVIDSVNSVSSCYGGYKATIGNDNGTPYLVLIPKEGVILLSYPPPIPVTYHYYNKALSFIFLCAITISGSPIYI</sequence>
<proteinExistence type="predicted"/>
<feature type="compositionally biased region" description="Basic and acidic residues" evidence="1">
    <location>
        <begin position="164"/>
        <end position="173"/>
    </location>
</feature>